<gene>
    <name evidence="1" type="ORF">J8N05_14740</name>
</gene>
<dbReference type="Pfam" id="PF19711">
    <property type="entry name" value="DUF6207"/>
    <property type="match status" value="1"/>
</dbReference>
<dbReference type="EMBL" id="JAGPYQ010000001">
    <property type="protein sequence ID" value="MBQ0849455.1"/>
    <property type="molecule type" value="Genomic_DNA"/>
</dbReference>
<comment type="caution">
    <text evidence="1">The sequence shown here is derived from an EMBL/GenBank/DDBJ whole genome shotgun (WGS) entry which is preliminary data.</text>
</comment>
<accession>A0A940XT63</accession>
<keyword evidence="2" id="KW-1185">Reference proteome</keyword>
<sequence>MKPINDAHVARPGLAVVEIATSDDATAFALQHLLAAHCAIAPADRTTREPGEPGVRLRCFLDLHQK</sequence>
<reference evidence="1 2" key="1">
    <citation type="submission" date="2021-04" db="EMBL/GenBank/DDBJ databases">
        <authorList>
            <person name="Tang X."/>
            <person name="Zhou X."/>
            <person name="Chen X."/>
            <person name="Cernava T."/>
            <person name="Zhang C."/>
        </authorList>
    </citation>
    <scope>NUCLEOTIDE SEQUENCE [LARGE SCALE GENOMIC DNA]</scope>
    <source>
        <strain evidence="1 2">BH-SS-21</strain>
    </source>
</reference>
<evidence type="ECO:0000313" key="1">
    <source>
        <dbReference type="EMBL" id="MBQ0849455.1"/>
    </source>
</evidence>
<organism evidence="1 2">
    <name type="scientific">Streptomyces liliiviolaceus</name>
    <dbReference type="NCBI Taxonomy" id="2823109"/>
    <lineage>
        <taxon>Bacteria</taxon>
        <taxon>Bacillati</taxon>
        <taxon>Actinomycetota</taxon>
        <taxon>Actinomycetes</taxon>
        <taxon>Kitasatosporales</taxon>
        <taxon>Streptomycetaceae</taxon>
        <taxon>Streptomyces</taxon>
    </lineage>
</organism>
<dbReference type="AlphaFoldDB" id="A0A940XT63"/>
<dbReference type="InterPro" id="IPR045775">
    <property type="entry name" value="DUF6207"/>
</dbReference>
<protein>
    <submittedName>
        <fullName evidence="1">Uncharacterized protein</fullName>
    </submittedName>
</protein>
<evidence type="ECO:0000313" key="2">
    <source>
        <dbReference type="Proteomes" id="UP000677413"/>
    </source>
</evidence>
<dbReference type="RefSeq" id="WP_210883135.1">
    <property type="nucleotide sequence ID" value="NZ_JAGPYQ010000001.1"/>
</dbReference>
<name>A0A940XT63_9ACTN</name>
<proteinExistence type="predicted"/>
<dbReference type="Proteomes" id="UP000677413">
    <property type="component" value="Unassembled WGS sequence"/>
</dbReference>